<dbReference type="InterPro" id="IPR018306">
    <property type="entry name" value="Phage_T5_Orf172_DNA-bd"/>
</dbReference>
<sequence length="178" mass="19618">MHGGTFNNVQGTQYNTYHDNTPQILQKLADQAAMNACHDAEAPWTGESEMKIDRSESAGGAAGSTGFVYAFRVDDHPNQIQRVKIGCTIDLLSARRQTNAHLARFAVTPLSANLVRYNYKTESLVNLLSNQHIVVGQCIEPSCNTSHTEYFVLANDLQHQIHDVVAALDAFLTVYQPA</sequence>
<dbReference type="AlphaFoldDB" id="A0AAW0BDN6"/>
<feature type="domain" description="Bacteriophage T5 Orf172 DNA-binding" evidence="1">
    <location>
        <begin position="66"/>
        <end position="165"/>
    </location>
</feature>
<reference evidence="2 3" key="1">
    <citation type="submission" date="2024-01" db="EMBL/GenBank/DDBJ databases">
        <title>A draft genome for a cacao thread blight-causing isolate of Paramarasmius palmivorus.</title>
        <authorList>
            <person name="Baruah I.K."/>
            <person name="Bukari Y."/>
            <person name="Amoako-Attah I."/>
            <person name="Meinhardt L.W."/>
            <person name="Bailey B.A."/>
            <person name="Cohen S.P."/>
        </authorList>
    </citation>
    <scope>NUCLEOTIDE SEQUENCE [LARGE SCALE GENOMIC DNA]</scope>
    <source>
        <strain evidence="2 3">GH-12</strain>
    </source>
</reference>
<comment type="caution">
    <text evidence="2">The sequence shown here is derived from an EMBL/GenBank/DDBJ whole genome shotgun (WGS) entry which is preliminary data.</text>
</comment>
<dbReference type="Proteomes" id="UP001383192">
    <property type="component" value="Unassembled WGS sequence"/>
</dbReference>
<organism evidence="2 3">
    <name type="scientific">Paramarasmius palmivorus</name>
    <dbReference type="NCBI Taxonomy" id="297713"/>
    <lineage>
        <taxon>Eukaryota</taxon>
        <taxon>Fungi</taxon>
        <taxon>Dikarya</taxon>
        <taxon>Basidiomycota</taxon>
        <taxon>Agaricomycotina</taxon>
        <taxon>Agaricomycetes</taxon>
        <taxon>Agaricomycetidae</taxon>
        <taxon>Agaricales</taxon>
        <taxon>Marasmiineae</taxon>
        <taxon>Marasmiaceae</taxon>
        <taxon>Paramarasmius</taxon>
    </lineage>
</organism>
<dbReference type="EMBL" id="JAYKXP010000125">
    <property type="protein sequence ID" value="KAK7024396.1"/>
    <property type="molecule type" value="Genomic_DNA"/>
</dbReference>
<evidence type="ECO:0000313" key="3">
    <source>
        <dbReference type="Proteomes" id="UP001383192"/>
    </source>
</evidence>
<evidence type="ECO:0000313" key="2">
    <source>
        <dbReference type="EMBL" id="KAK7024396.1"/>
    </source>
</evidence>
<evidence type="ECO:0000259" key="1">
    <source>
        <dbReference type="Pfam" id="PF10544"/>
    </source>
</evidence>
<keyword evidence="3" id="KW-1185">Reference proteome</keyword>
<proteinExistence type="predicted"/>
<dbReference type="Pfam" id="PF10544">
    <property type="entry name" value="T5orf172"/>
    <property type="match status" value="1"/>
</dbReference>
<protein>
    <recommendedName>
        <fullName evidence="1">Bacteriophage T5 Orf172 DNA-binding domain-containing protein</fullName>
    </recommendedName>
</protein>
<name>A0AAW0BDN6_9AGAR</name>
<gene>
    <name evidence="2" type="ORF">VNI00_016337</name>
</gene>
<accession>A0AAW0BDN6</accession>